<keyword evidence="2" id="KW-1185">Reference proteome</keyword>
<protein>
    <submittedName>
        <fullName evidence="3">Uncharacterized protein</fullName>
    </submittedName>
</protein>
<sequence>MAARASRRGHQPCQSAGAGVFVAADHGIIRHSATRAISGARTLRQATPSSVWFVCSASVSSDRPVQIKGLAIARVELDPSPLVRPHHIVLSRPTARSHCTNCTIARRRPKTLLRHPSQQCALNGAVSARKTPAAPFDHAHGWQICGIKRRNRSAAIREKWTRVGPVARSADSRPLVIGHAVDMRSAERGHNRGRGGSVRRAHTVHRSAGNDDKEVDAAAAAAAAQTDGFTAFIHSASTKSEDAQGRHVAAVDGHSASRHPPTQPIIPHVADRKNRPFLGRRRRRREKDMNAFLHGCGCTARPARINMLRQSRRRIGRRRAAISSDRRRRQRRRVRDLSSRVQLPRP</sequence>
<accession>A0A914UQ69</accession>
<reference evidence="3" key="1">
    <citation type="submission" date="2022-11" db="UniProtKB">
        <authorList>
            <consortium name="WormBaseParasite"/>
        </authorList>
    </citation>
    <scope>IDENTIFICATION</scope>
</reference>
<evidence type="ECO:0000256" key="1">
    <source>
        <dbReference type="SAM" id="MobiDB-lite"/>
    </source>
</evidence>
<feature type="region of interest" description="Disordered" evidence="1">
    <location>
        <begin position="237"/>
        <end position="267"/>
    </location>
</feature>
<evidence type="ECO:0000313" key="2">
    <source>
        <dbReference type="Proteomes" id="UP000887566"/>
    </source>
</evidence>
<name>A0A914UQ69_9BILA</name>
<feature type="region of interest" description="Disordered" evidence="1">
    <location>
        <begin position="314"/>
        <end position="346"/>
    </location>
</feature>
<dbReference type="WBParaSite" id="PSAMB.scaffold1172size35012.g11559.t1">
    <property type="protein sequence ID" value="PSAMB.scaffold1172size35012.g11559.t1"/>
    <property type="gene ID" value="PSAMB.scaffold1172size35012.g11559"/>
</dbReference>
<evidence type="ECO:0000313" key="3">
    <source>
        <dbReference type="WBParaSite" id="PSAMB.scaffold1172size35012.g11559.t1"/>
    </source>
</evidence>
<feature type="compositionally biased region" description="Basic residues" evidence="1">
    <location>
        <begin position="314"/>
        <end position="334"/>
    </location>
</feature>
<organism evidence="2 3">
    <name type="scientific">Plectus sambesii</name>
    <dbReference type="NCBI Taxonomy" id="2011161"/>
    <lineage>
        <taxon>Eukaryota</taxon>
        <taxon>Metazoa</taxon>
        <taxon>Ecdysozoa</taxon>
        <taxon>Nematoda</taxon>
        <taxon>Chromadorea</taxon>
        <taxon>Plectida</taxon>
        <taxon>Plectina</taxon>
        <taxon>Plectoidea</taxon>
        <taxon>Plectidae</taxon>
        <taxon>Plectus</taxon>
    </lineage>
</organism>
<proteinExistence type="predicted"/>
<dbReference type="Proteomes" id="UP000887566">
    <property type="component" value="Unplaced"/>
</dbReference>
<dbReference type="AlphaFoldDB" id="A0A914UQ69"/>